<dbReference type="GO" id="GO:0003677">
    <property type="term" value="F:DNA binding"/>
    <property type="evidence" value="ECO:0007669"/>
    <property type="project" value="UniProtKB-KW"/>
</dbReference>
<keyword evidence="1" id="KW-0805">Transcription regulation</keyword>
<dbReference type="EMBL" id="MQUQ01000011">
    <property type="protein sequence ID" value="OLZ50004.1"/>
    <property type="molecule type" value="Genomic_DNA"/>
</dbReference>
<dbReference type="Gene3D" id="1.10.10.10">
    <property type="entry name" value="Winged helix-like DNA-binding domain superfamily/Winged helix DNA-binding domain"/>
    <property type="match status" value="1"/>
</dbReference>
<reference evidence="6 7" key="1">
    <citation type="submission" date="2016-01" db="EMBL/GenBank/DDBJ databases">
        <title>Amycolatopsis coloradensis genome sequencing and assembly.</title>
        <authorList>
            <person name="Mayilraj S."/>
        </authorList>
    </citation>
    <scope>NUCLEOTIDE SEQUENCE [LARGE SCALE GENOMIC DNA]</scope>
    <source>
        <strain evidence="6 7">DSM 44225</strain>
    </source>
</reference>
<name>A0A1R0KQU0_9PSEU</name>
<sequence length="154" mass="17333">MVSERDDSGTTGRTDDLPRGLVERSSAGVALFDEQLRVLEKNSELLRQLNRRFGEVRGRRFPEQTVKGRPEQAEPGRRLSDLETRILEGIAAGISVVELGSQLYLSRQGVEYHVRHMLRALEAANRPALISRAYSLGMFTTGVWPPKVRAEFVK</sequence>
<evidence type="ECO:0000256" key="4">
    <source>
        <dbReference type="SAM" id="MobiDB-lite"/>
    </source>
</evidence>
<accession>A0A1R0KQU0</accession>
<dbReference type="InterPro" id="IPR016032">
    <property type="entry name" value="Sig_transdc_resp-reg_C-effctor"/>
</dbReference>
<evidence type="ECO:0000313" key="6">
    <source>
        <dbReference type="EMBL" id="OLZ50004.1"/>
    </source>
</evidence>
<dbReference type="PANTHER" id="PTHR44688:SF16">
    <property type="entry name" value="DNA-BINDING TRANSCRIPTIONAL ACTIVATOR DEVR_DOSR"/>
    <property type="match status" value="1"/>
</dbReference>
<dbReference type="Proteomes" id="UP000187486">
    <property type="component" value="Unassembled WGS sequence"/>
</dbReference>
<feature type="domain" description="HTH luxR-type" evidence="5">
    <location>
        <begin position="76"/>
        <end position="133"/>
    </location>
</feature>
<dbReference type="SUPFAM" id="SSF46894">
    <property type="entry name" value="C-terminal effector domain of the bipartite response regulators"/>
    <property type="match status" value="1"/>
</dbReference>
<dbReference type="PANTHER" id="PTHR44688">
    <property type="entry name" value="DNA-BINDING TRANSCRIPTIONAL ACTIVATOR DEVR_DOSR"/>
    <property type="match status" value="1"/>
</dbReference>
<dbReference type="STRING" id="76021.BS329_20440"/>
<evidence type="ECO:0000256" key="1">
    <source>
        <dbReference type="ARBA" id="ARBA00023015"/>
    </source>
</evidence>
<evidence type="ECO:0000313" key="7">
    <source>
        <dbReference type="Proteomes" id="UP000187486"/>
    </source>
</evidence>
<evidence type="ECO:0000256" key="2">
    <source>
        <dbReference type="ARBA" id="ARBA00023125"/>
    </source>
</evidence>
<keyword evidence="2" id="KW-0238">DNA-binding</keyword>
<dbReference type="SMART" id="SM00421">
    <property type="entry name" value="HTH_LUXR"/>
    <property type="match status" value="1"/>
</dbReference>
<keyword evidence="7" id="KW-1185">Reference proteome</keyword>
<evidence type="ECO:0000259" key="5">
    <source>
        <dbReference type="SMART" id="SM00421"/>
    </source>
</evidence>
<dbReference type="OrthoDB" id="46486at2"/>
<organism evidence="6 7">
    <name type="scientific">Amycolatopsis coloradensis</name>
    <dbReference type="NCBI Taxonomy" id="76021"/>
    <lineage>
        <taxon>Bacteria</taxon>
        <taxon>Bacillati</taxon>
        <taxon>Actinomycetota</taxon>
        <taxon>Actinomycetes</taxon>
        <taxon>Pseudonocardiales</taxon>
        <taxon>Pseudonocardiaceae</taxon>
        <taxon>Amycolatopsis</taxon>
    </lineage>
</organism>
<proteinExistence type="predicted"/>
<dbReference type="InterPro" id="IPR000792">
    <property type="entry name" value="Tscrpt_reg_LuxR_C"/>
</dbReference>
<dbReference type="GO" id="GO:0006355">
    <property type="term" value="P:regulation of DNA-templated transcription"/>
    <property type="evidence" value="ECO:0007669"/>
    <property type="project" value="InterPro"/>
</dbReference>
<comment type="caution">
    <text evidence="6">The sequence shown here is derived from an EMBL/GenBank/DDBJ whole genome shotgun (WGS) entry which is preliminary data.</text>
</comment>
<dbReference type="Pfam" id="PF00196">
    <property type="entry name" value="GerE"/>
    <property type="match status" value="1"/>
</dbReference>
<gene>
    <name evidence="6" type="ORF">BS329_20440</name>
</gene>
<evidence type="ECO:0000256" key="3">
    <source>
        <dbReference type="ARBA" id="ARBA00023163"/>
    </source>
</evidence>
<protein>
    <recommendedName>
        <fullName evidence="5">HTH luxR-type domain-containing protein</fullName>
    </recommendedName>
</protein>
<dbReference type="AlphaFoldDB" id="A0A1R0KQU0"/>
<keyword evidence="3" id="KW-0804">Transcription</keyword>
<feature type="region of interest" description="Disordered" evidence="4">
    <location>
        <begin position="1"/>
        <end position="21"/>
    </location>
</feature>
<dbReference type="InterPro" id="IPR036388">
    <property type="entry name" value="WH-like_DNA-bd_sf"/>
</dbReference>